<evidence type="ECO:0000259" key="6">
    <source>
        <dbReference type="SMART" id="SM00644"/>
    </source>
</evidence>
<proteinExistence type="inferred from homology"/>
<dbReference type="GO" id="GO:0009254">
    <property type="term" value="P:peptidoglycan turnover"/>
    <property type="evidence" value="ECO:0007669"/>
    <property type="project" value="TreeGrafter"/>
</dbReference>
<dbReference type="SMART" id="SM00644">
    <property type="entry name" value="Ami_2"/>
    <property type="match status" value="1"/>
</dbReference>
<dbReference type="InterPro" id="IPR036366">
    <property type="entry name" value="PGBDSf"/>
</dbReference>
<comment type="catalytic activity">
    <reaction evidence="1">
        <text>Hydrolyzes the link between N-acetylmuramoyl residues and L-amino acid residues in certain cell-wall glycopeptides.</text>
        <dbReference type="EC" id="3.5.1.28"/>
    </reaction>
</comment>
<dbReference type="OrthoDB" id="9794294at2"/>
<accession>A0A4U1MEF8</accession>
<evidence type="ECO:0000313" key="8">
    <source>
        <dbReference type="Proteomes" id="UP000310541"/>
    </source>
</evidence>
<dbReference type="InterPro" id="IPR002502">
    <property type="entry name" value="Amidase_domain"/>
</dbReference>
<dbReference type="CDD" id="cd06583">
    <property type="entry name" value="PGRP"/>
    <property type="match status" value="1"/>
</dbReference>
<reference evidence="7 8" key="1">
    <citation type="submission" date="2019-04" db="EMBL/GenBank/DDBJ databases">
        <title>Genome sequence of Bacillus hwajinpoensis strain Y2.</title>
        <authorList>
            <person name="Fair J.L."/>
            <person name="Maclea K.S."/>
        </authorList>
    </citation>
    <scope>NUCLEOTIDE SEQUENCE [LARGE SCALE GENOMIC DNA]</scope>
    <source>
        <strain evidence="7 8">Y2</strain>
    </source>
</reference>
<dbReference type="GO" id="GO:0009253">
    <property type="term" value="P:peptidoglycan catabolic process"/>
    <property type="evidence" value="ECO:0007669"/>
    <property type="project" value="InterPro"/>
</dbReference>
<gene>
    <name evidence="7" type="ORF">FBF83_14350</name>
</gene>
<dbReference type="EMBL" id="SWFM01000004">
    <property type="protein sequence ID" value="TKD69183.1"/>
    <property type="molecule type" value="Genomic_DNA"/>
</dbReference>
<dbReference type="SUPFAM" id="SSF55846">
    <property type="entry name" value="N-acetylmuramoyl-L-alanine amidase-like"/>
    <property type="match status" value="1"/>
</dbReference>
<dbReference type="GO" id="GO:0071555">
    <property type="term" value="P:cell wall organization"/>
    <property type="evidence" value="ECO:0007669"/>
    <property type="project" value="UniProtKB-KW"/>
</dbReference>
<dbReference type="InterPro" id="IPR036505">
    <property type="entry name" value="Amidase/PGRP_sf"/>
</dbReference>
<dbReference type="Pfam" id="PF01510">
    <property type="entry name" value="Amidase_2"/>
    <property type="match status" value="1"/>
</dbReference>
<dbReference type="InterPro" id="IPR051206">
    <property type="entry name" value="NAMLAA_amidase_2"/>
</dbReference>
<dbReference type="InterPro" id="IPR036365">
    <property type="entry name" value="PGBD-like_sf"/>
</dbReference>
<keyword evidence="4" id="KW-0378">Hydrolase</keyword>
<dbReference type="PANTHER" id="PTHR30417">
    <property type="entry name" value="N-ACETYLMURAMOYL-L-ALANINE AMIDASE AMID"/>
    <property type="match status" value="1"/>
</dbReference>
<evidence type="ECO:0000256" key="2">
    <source>
        <dbReference type="ARBA" id="ARBA00007553"/>
    </source>
</evidence>
<dbReference type="Gene3D" id="3.40.80.10">
    <property type="entry name" value="Peptidoglycan recognition protein-like"/>
    <property type="match status" value="1"/>
</dbReference>
<dbReference type="SUPFAM" id="SSF47090">
    <property type="entry name" value="PGBD-like"/>
    <property type="match status" value="2"/>
</dbReference>
<comment type="similarity">
    <text evidence="2">Belongs to the N-acetylmuramoyl-L-alanine amidase 2 family.</text>
</comment>
<comment type="caution">
    <text evidence="7">The sequence shown here is derived from an EMBL/GenBank/DDBJ whole genome shotgun (WGS) entry which is preliminary data.</text>
</comment>
<dbReference type="PANTHER" id="PTHR30417:SF1">
    <property type="entry name" value="N-ACETYLMURAMOYL-L-ALANINE AMIDASE AMID"/>
    <property type="match status" value="1"/>
</dbReference>
<evidence type="ECO:0000256" key="5">
    <source>
        <dbReference type="ARBA" id="ARBA00023316"/>
    </source>
</evidence>
<dbReference type="EC" id="3.5.1.28" evidence="3"/>
<evidence type="ECO:0000313" key="7">
    <source>
        <dbReference type="EMBL" id="TKD69183.1"/>
    </source>
</evidence>
<feature type="domain" description="N-acetylmuramoyl-L-alanine amidase" evidence="6">
    <location>
        <begin position="18"/>
        <end position="154"/>
    </location>
</feature>
<protein>
    <recommendedName>
        <fullName evidence="3">N-acetylmuramoyl-L-alanine amidase</fullName>
        <ecNumber evidence="3">3.5.1.28</ecNumber>
    </recommendedName>
</protein>
<organism evidence="7 8">
    <name type="scientific">Guptibacillus hwajinpoensis</name>
    <dbReference type="NCBI Taxonomy" id="208199"/>
    <lineage>
        <taxon>Bacteria</taxon>
        <taxon>Bacillati</taxon>
        <taxon>Bacillota</taxon>
        <taxon>Bacilli</taxon>
        <taxon>Bacillales</taxon>
        <taxon>Guptibacillaceae</taxon>
        <taxon>Guptibacillus</taxon>
    </lineage>
</organism>
<dbReference type="Pfam" id="PF01471">
    <property type="entry name" value="PG_binding_1"/>
    <property type="match status" value="2"/>
</dbReference>
<evidence type="ECO:0000256" key="3">
    <source>
        <dbReference type="ARBA" id="ARBA00011901"/>
    </source>
</evidence>
<dbReference type="Proteomes" id="UP000310541">
    <property type="component" value="Unassembled WGS sequence"/>
</dbReference>
<evidence type="ECO:0000256" key="1">
    <source>
        <dbReference type="ARBA" id="ARBA00001561"/>
    </source>
</evidence>
<keyword evidence="5" id="KW-0961">Cell wall biogenesis/degradation</keyword>
<evidence type="ECO:0000256" key="4">
    <source>
        <dbReference type="ARBA" id="ARBA00022801"/>
    </source>
</evidence>
<dbReference type="AlphaFoldDB" id="A0A4U1MEF8"/>
<name>A0A4U1MEF8_9BACL</name>
<dbReference type="GO" id="GO:0008745">
    <property type="term" value="F:N-acetylmuramoyl-L-alanine amidase activity"/>
    <property type="evidence" value="ECO:0007669"/>
    <property type="project" value="UniProtKB-EC"/>
</dbReference>
<dbReference type="Gene3D" id="1.10.101.10">
    <property type="entry name" value="PGBD-like superfamily/PGBD"/>
    <property type="match status" value="2"/>
</dbReference>
<dbReference type="InterPro" id="IPR002477">
    <property type="entry name" value="Peptidoglycan-bd-like"/>
</dbReference>
<sequence>MASNSKYKITRDFIGKGKSRPKEKNDGISFIVAHDTGNPGANAYANRAYFARNVVSASAHTFIDDSVILEIIPLTEKAWHVRYVSTMDNILFDGDGNDKAIGVELCWGGKISFSEAYDRYVWYHAYLCDKFNLDPQSDIVAHSTLDPSRRSDPQNALNRYGLTWADFIEDVMDVWKTFQTTSTDEKVRSTKSTLIVTYGDRGVAVEKIQELLIRAGMDLREFGADGVFGKETLEAVQKFQRLSGLVEDGIVGPKTIAALKRVRKGKFDTPTPVRPYPGSYVMIGDKGKDVEAIQRAVNVKPDGIFGPVTKSAVKRYQAKKGLSVDGIVGPATWNMLF</sequence>